<keyword evidence="2" id="KW-1185">Reference proteome</keyword>
<proteinExistence type="predicted"/>
<accession>A0ACC3SM84</accession>
<comment type="caution">
    <text evidence="1">The sequence shown here is derived from an EMBL/GenBank/DDBJ whole genome shotgun (WGS) entry which is preliminary data.</text>
</comment>
<dbReference type="Proteomes" id="UP001320706">
    <property type="component" value="Unassembled WGS sequence"/>
</dbReference>
<sequence>MKLVPLLECSWKLTRMRCVAKTWRARTSSPPMPPPQPRKPGGHHLEPEAHQSPYHLSTTSRTPDLPRAIPIYRLRVYFQPTLSFSSQPSTSGNHGASPILQQPIDVPQVGLAREASDLLVYSRRLLRPSDGFHCTSYQSQTRRRAPPTDSSHIPNGKEVHWLTDVPTVPKGPRVIPEGFDD</sequence>
<evidence type="ECO:0000313" key="2">
    <source>
        <dbReference type="Proteomes" id="UP001320706"/>
    </source>
</evidence>
<protein>
    <submittedName>
        <fullName evidence="1">Uncharacterized protein</fullName>
    </submittedName>
</protein>
<name>A0ACC3SM84_9PEZI</name>
<dbReference type="EMBL" id="JAMKPW020000003">
    <property type="protein sequence ID" value="KAK8219801.1"/>
    <property type="molecule type" value="Genomic_DNA"/>
</dbReference>
<gene>
    <name evidence="1" type="ORF">M8818_000775</name>
</gene>
<evidence type="ECO:0000313" key="1">
    <source>
        <dbReference type="EMBL" id="KAK8219801.1"/>
    </source>
</evidence>
<organism evidence="1 2">
    <name type="scientific">Zalaria obscura</name>
    <dbReference type="NCBI Taxonomy" id="2024903"/>
    <lineage>
        <taxon>Eukaryota</taxon>
        <taxon>Fungi</taxon>
        <taxon>Dikarya</taxon>
        <taxon>Ascomycota</taxon>
        <taxon>Pezizomycotina</taxon>
        <taxon>Dothideomycetes</taxon>
        <taxon>Dothideomycetidae</taxon>
        <taxon>Dothideales</taxon>
        <taxon>Zalariaceae</taxon>
        <taxon>Zalaria</taxon>
    </lineage>
</organism>
<reference evidence="1" key="1">
    <citation type="submission" date="2024-02" db="EMBL/GenBank/DDBJ databases">
        <title>Metagenome Assembled Genome of Zalaria obscura JY119.</title>
        <authorList>
            <person name="Vighnesh L."/>
            <person name="Jagadeeshwari U."/>
            <person name="Venkata Ramana C."/>
            <person name="Sasikala C."/>
        </authorList>
    </citation>
    <scope>NUCLEOTIDE SEQUENCE</scope>
    <source>
        <strain evidence="1">JY119</strain>
    </source>
</reference>